<evidence type="ECO:0000256" key="12">
    <source>
        <dbReference type="PROSITE-ProRule" id="PRU00192"/>
    </source>
</evidence>
<accession>A0A7R9LB12</accession>
<dbReference type="GO" id="GO:0005085">
    <property type="term" value="F:guanyl-nucleotide exchange factor activity"/>
    <property type="evidence" value="ECO:0007669"/>
    <property type="project" value="UniProtKB-KW"/>
</dbReference>
<dbReference type="FunFam" id="1.20.58.60:FF:000145">
    <property type="entry name" value="Spectrin beta chain, non-erythrocytic"/>
    <property type="match status" value="1"/>
</dbReference>
<feature type="coiled-coil region" evidence="13">
    <location>
        <begin position="2244"/>
        <end position="2271"/>
    </location>
</feature>
<evidence type="ECO:0000256" key="7">
    <source>
        <dbReference type="ARBA" id="ARBA00022658"/>
    </source>
</evidence>
<dbReference type="CDD" id="cd10571">
    <property type="entry name" value="PH_beta_spectrin"/>
    <property type="match status" value="1"/>
</dbReference>
<feature type="coiled-coil region" evidence="13">
    <location>
        <begin position="1131"/>
        <end position="1158"/>
    </location>
</feature>
<dbReference type="FunFam" id="1.10.418.10:FF:000001">
    <property type="entry name" value="Actinin alpha 1"/>
    <property type="match status" value="1"/>
</dbReference>
<dbReference type="FunFam" id="1.20.58.60:FF:000020">
    <property type="entry name" value="Spectrin alpha chain, non-erythrocytic 1"/>
    <property type="match status" value="1"/>
</dbReference>
<dbReference type="CDD" id="cd21193">
    <property type="entry name" value="CH_beta_spectrin_rpt1"/>
    <property type="match status" value="1"/>
</dbReference>
<evidence type="ECO:0000256" key="3">
    <source>
        <dbReference type="ARBA" id="ARBA00022443"/>
    </source>
</evidence>
<dbReference type="PRINTS" id="PR00683">
    <property type="entry name" value="SPECTRINPH"/>
</dbReference>
<dbReference type="InterPro" id="IPR001849">
    <property type="entry name" value="PH_domain"/>
</dbReference>
<evidence type="ECO:0000256" key="8">
    <source>
        <dbReference type="ARBA" id="ARBA00022701"/>
    </source>
</evidence>
<dbReference type="PROSITE" id="PS00019">
    <property type="entry name" value="ACTININ_1"/>
    <property type="match status" value="1"/>
</dbReference>
<feature type="coiled-coil region" evidence="13">
    <location>
        <begin position="757"/>
        <end position="791"/>
    </location>
</feature>
<evidence type="ECO:0000256" key="5">
    <source>
        <dbReference type="ARBA" id="ARBA00022490"/>
    </source>
</evidence>
<evidence type="ECO:0000256" key="11">
    <source>
        <dbReference type="ARBA" id="ARBA00023212"/>
    </source>
</evidence>
<evidence type="ECO:0000313" key="19">
    <source>
        <dbReference type="Proteomes" id="UP000728032"/>
    </source>
</evidence>
<dbReference type="InterPro" id="IPR036872">
    <property type="entry name" value="CH_dom_sf"/>
</dbReference>
<dbReference type="SMART" id="SM00326">
    <property type="entry name" value="SH3"/>
    <property type="match status" value="1"/>
</dbReference>
<dbReference type="FunFam" id="1.20.58.60:FF:000017">
    <property type="entry name" value="Spectrin alpha chain, non-erythrocytic 1"/>
    <property type="match status" value="1"/>
</dbReference>
<dbReference type="FunFam" id="2.30.29.30:FF:000024">
    <property type="entry name" value="Spectrin beta chain"/>
    <property type="match status" value="1"/>
</dbReference>
<proteinExistence type="inferred from homology"/>
<feature type="compositionally biased region" description="Polar residues" evidence="14">
    <location>
        <begin position="3595"/>
        <end position="3617"/>
    </location>
</feature>
<dbReference type="Pfam" id="PF15410">
    <property type="entry name" value="PH_9"/>
    <property type="match status" value="1"/>
</dbReference>
<feature type="region of interest" description="Disordered" evidence="14">
    <location>
        <begin position="3734"/>
        <end position="3759"/>
    </location>
</feature>
<dbReference type="Gene3D" id="2.30.29.30">
    <property type="entry name" value="Pleckstrin-homology domain (PH domain)/Phosphotyrosine-binding domain (PTB)"/>
    <property type="match status" value="1"/>
</dbReference>
<feature type="domain" description="SH3" evidence="15">
    <location>
        <begin position="843"/>
        <end position="902"/>
    </location>
</feature>
<reference evidence="18" key="1">
    <citation type="submission" date="2020-11" db="EMBL/GenBank/DDBJ databases">
        <authorList>
            <person name="Tran Van P."/>
        </authorList>
    </citation>
    <scope>NUCLEOTIDE SEQUENCE</scope>
</reference>
<feature type="region of interest" description="Disordered" evidence="14">
    <location>
        <begin position="1481"/>
        <end position="1501"/>
    </location>
</feature>
<dbReference type="GO" id="GO:0045170">
    <property type="term" value="C:spectrosome"/>
    <property type="evidence" value="ECO:0007669"/>
    <property type="project" value="UniProtKB-ARBA"/>
</dbReference>
<feature type="coiled-coil region" evidence="13">
    <location>
        <begin position="3012"/>
        <end position="3046"/>
    </location>
</feature>
<sequence length="3903" mass="453833">REDSHKFEFGRIKALQEERLHIQKKTFTKWTNSFLQKARLEVDDIFTDLSDGKNLLKLLEIISGEKLGKPNNGKMRVHKIENVNKSLAFLHTKVRLESIGAEDIVDGNKRLILGLLWTIILRFQIQDIEIQVDEESSEKKHAKEALLLWCQRKTSGYPYVDVRDFTQSWRSGMAFNALIHAHRPDLINYNALNPNNPIDTLNNAFDVAQRDLGVSKLLDAEDVDTAKPDEKSVLTYVSSYYHTFAKMNSEMKGGRRIANIVAQLIDVDRHQLNYEMFTTNLLNWIQMKIIELEDRTLANSLDGIQKEFLKFKEYRTVEKPPKYKERSEIEVLLFNIQTKMKSLGQPLYTPPEGKLVQDIEKSWTALEKAEYRREVVLREELLRLEKLENIAFSFERKSVLREGYLKEMIQVLSDPRYGSNLTQVEATVKKHEAISADILARSERFKSLTVMAQELIDGNYHSSDAIKQREQNIAFQWQQLLDLLQRHQNNLNTASSFMSSLREVETIRNEIKEMEKSLTSDANVVVNHLLAVEDLLQRHTLIEAHISSQGETIRKLNNISTNLMKNDKKQTMSSDAIELIGKEAPLLVKGLESLNNEYSKLKELSKLKRLKLEELRAYYQFVQDVEEEEATLSERQRICQAILPSKDLLAVISLQQKHSVLETEIKAHKNRLKKVIDSGEQLIAAKHPESADIKVRIESLTSQWDKLHELADQKSKQLSDAMEAFQYHTDANEAESWMKEKMQLVTSEDYGKDEPSALALLQRHSRLESEISAYENDIKRLNTQSDKMIKSGIASLFMICGDAFSAATAAGSGDTDEGLHVPTEEWVDELVEKEIIQEVVEEIRIPQVIALYPFTGQENFVVAKGEHLVLLQKTNNDWWSVRKDRERKDGFVPANYVKEIEPKIIKKLVKKPIKVWEKQKVKKFVNRKPMKKTKRNSKRRLSIICDAESVEQRKKNINSSFDELTESCKIRRQYLEDAIQLFRFNRECDGFESWIKDTETAIIDTTRLYQQQKSQQQDLTDPIEKLRKKFENFITELSANRSRLEEIDRLADEFTCGRAQHYSSAIKQRQNQIHKKWEKLNRMMTELGKNVEGLTTVDMFNNTCDETAEWMLEKLDKIDVGGDFGKDLKTVQALHRRHDNIERELAAVEEKFNKVNLLAESVKNSYPTERNNVTIRQKELADIWERVKDKANERRAKLDESLGLQVLKNSANDLLNWIRRDVKQSLNNDDINLAKDVATVEHLIEKHEDLGKEISAHNDEFNDLRLLAKQLIKQMGNEEVLPILNELNGEQDAIHRRWQEKNNWLRQCKDLMIFNQEADQLDTLTNSHMTFLEFNDLGETLESVYGLQKRHENFIATLLAQDERLHLFGDMADKLIDAKHYDSPNIESRRKQVIERRRKKLLEISLKMQHLLSEATEVESWMNEKFNIMNSNDFGTDEDTAIKLLTKQKAIELEVDTYSVIIVEMSRQSRELCQSCRVMADDETDGNHSSPGSPSAQSDLNSDEKLIVNRMQDIDQQMKALQRLVNQRRLRLIQSKHFHEFMRESDQFLSWISEQMVSALSEDFGKDYEHLLILQSKFFDFKRKIQSNEERYRAIVESGHKLTKKRYRAIVESGHKLTKSEPLDAVDRRVGQLEHQWNQLLDALEAREQKLSAAQQIHRFNRDVAEALSRISDKFSVINSSDLGKDLHSVESLIRKHEVFENDLVALEAQLQVLIDDSVRLQAAYPGGNAQHIAEQQSIVVEHWEALQQKVVIRKAQLQQSYQLQALVASVRDLEHWALGLDKQMETIDKVRDAQSAQLARVDHQRLKAEIEAREPVFGSVLDTARLIAGQTNTEDPDAPTPHTTHYAIQEINHMLDRVVQLRDCLHKKWQLKKVYLDQLIDVHFFIRDCKQLDQLSQQQETRLQSDDLGLTVEEVEQNLKKHEAFEKVVQTHDEKLLSLQESGLKLIKQNHFESELIKSKLDEISGKRLRVKEMCFVRRQRLNDSLVLAQFRRDAVEADNWIDSKAKQLETSKQDINSRVNSLEEKIKQLQKHQSFQLELQANEPNIKSIKQKADYLISKSHEKALEIRSQLEQLIYKWNQLLDASQERGRGLEEAQDMLEFNQNVEKVESWIREKELMVGHNDTGEDFEHCLALQRKLDDVDSDMRRLKQINLLADKLLRQHHSQTQTSQSQPQSTHIDRRRQQLNDKWKDLQILIDCYRNKLLNAAEVHRFNRDLCDLDQRIQEKSLILDNEEEAKNLEGVEALQRKQEAIEREVNAIEIRLKDLVENEGRKLINKYPDMTANCRNKINEVQDNWRHLSKLCHIKRNRLSSAYTLHKFLEELKETEIWANNLINHRMKESLNISNTITDVRNDLQLHEDIKTEIMARKEVFQYLKEFGHKLLQQLSQNSSDEQNEDSNKQLIENGLIKLDELRRSLDQVWEERKHYLTQSLQLQLFIELMKQSDDWLSSKEAFLNNEDLGDSLAGVESLIRKHDNFEKTLTTQQRIEELGKFANDLVQTNHFDSENILTKCRSAVARKDRLLESSKQRKNKLNDSKLFHKFLRNVNEILGWLNEKLKVASDESYRDPINLLSKIQKHAAFEAELAANKGRVDAVVNEGEALISCGHFMSDEIQNHLQHIEKSWRNLLDETNLKKERLQDAYQALQFHRMLDDLELWMSDMETVLADEDHGKDLISSQNIMKKHQLIENDINNHSENIEQIKDLTTAFTQNNHFMKEEIEERAQTVIHRYEALHEPMQIRRENLEEALLLFQFKRDIDDELIWIEEKQIQVMATELGSSLFDVQKLRKKHQSLEAEIGAREPLLTTIISKGHSLIRSQHFASTEIEALISELQNKIQTLKDGAAIRRLRLLDAIESQQFYSDVLEAEHWWSERMPFLESEEIGRDEESIVSLNKKLDLIKRDSERFVSTNLSKTYQLGNALIERNHFDSQSIQSKISELELKFHRLNELCAKKALKLSENRKHFSFIRDADELLIWIREQMIIACSEDYGQDVEHVELLIQRFDNFIINLNSNEERIISLRSSAEELEENNAKLNHVLMAWNELKDTAQSRQDALHGAKQVHTFDRSADETIAWIHEKDSSTALDESYTPDDDLQSIQAMIRSHEGFERDLAAVREQVEALLEEAKRLASLFPDASEHIFAKNDEVRESWNELLQRSAQRRHHLLETETLQTYFDEYRELMASINEMIALITAEDELANQDVISAETQLNRHKEYKTEIDARNDSFVKCAKEGEIIIESGHFMAGEVRERIDRLNGAHKNLIDIWNKRRVIFEHNLDAQQFKHDAQQLERWIASRENMISDDNLGDSIADVEDLIRKHEDFEKAIIAQEEKVKAIQRLTLIEDDFRHQKQEEERMKRVDIARREHERVQQIKQREQMRILDERRHEDNEFYDRDNGEGVRKSSHEIDVNSKGLVKRMENLLAPKAIKRAESVKFASPKRTPSFTTRRRSFRSTKTVSVEPDQLPPVECEGLLDRKQELQTGGKRATVRSWKTYYTVLCGQLLCFFKDKDSFFGNQASAPPFSVLGAKCVRAHDYTKRKHVFRLQLSDGSEYLFTNNDENRMQEWLNKIAFHASLPPAMQLLSYDAHKDASIYSAGTSPTKPDNSDTQSSPQSNTVSKYDTSSQSSSSPELSRKSSVSSNPMGSTPVAPRPSLPLPTNVFPSVPPPDAINKRPAPPLPPPRTTNTQKSFPEEFESMPNLEFPPQQRPISDGYDHRIDEMDHQRRNNNNFRQSFPQREASHTTHTNGNHNNGHNNEMVVNSFNPFSAHLMPGLSQIPHIPQNTAYNAYPIRAPYNHMLPPKPVPYPMYATFPTTHETDSESEEWLSHHLDLRYAQTTYQNIPVARHMSLPPNSRQTNQLEPTYSSGKNSMTNITTSSEEEISNSNPNKNNPKKKGVMSFFKRK</sequence>
<dbReference type="InterPro" id="IPR001605">
    <property type="entry name" value="PH_dom-spectrin-type"/>
</dbReference>
<protein>
    <recommendedName>
        <fullName evidence="20">Ca2+-binding actin-bundling protein</fullName>
    </recommendedName>
</protein>
<dbReference type="InterPro" id="IPR011993">
    <property type="entry name" value="PH-like_dom_sf"/>
</dbReference>
<dbReference type="PROSITE" id="PS50021">
    <property type="entry name" value="CH"/>
    <property type="match status" value="2"/>
</dbReference>
<dbReference type="InterPro" id="IPR001715">
    <property type="entry name" value="CH_dom"/>
</dbReference>
<dbReference type="SUPFAM" id="SSF50729">
    <property type="entry name" value="PH domain-like"/>
    <property type="match status" value="1"/>
</dbReference>
<keyword evidence="6" id="KW-0597">Phosphoprotein</keyword>
<dbReference type="SMART" id="SM00033">
    <property type="entry name" value="CH"/>
    <property type="match status" value="2"/>
</dbReference>
<dbReference type="Pfam" id="PF00018">
    <property type="entry name" value="SH3_1"/>
    <property type="match status" value="1"/>
</dbReference>
<dbReference type="SMART" id="SM00150">
    <property type="entry name" value="SPEC"/>
    <property type="match status" value="26"/>
</dbReference>
<keyword evidence="19" id="KW-1185">Reference proteome</keyword>
<dbReference type="GO" id="GO:0008017">
    <property type="term" value="F:microtubule binding"/>
    <property type="evidence" value="ECO:0007669"/>
    <property type="project" value="UniProtKB-ARBA"/>
</dbReference>
<keyword evidence="9" id="KW-0677">Repeat</keyword>
<evidence type="ECO:0008006" key="20">
    <source>
        <dbReference type="Google" id="ProtNLM"/>
    </source>
</evidence>
<feature type="region of interest" description="Disordered" evidence="14">
    <location>
        <begin position="3595"/>
        <end position="3713"/>
    </location>
</feature>
<dbReference type="Gene3D" id="1.10.418.10">
    <property type="entry name" value="Calponin-like domain"/>
    <property type="match status" value="2"/>
</dbReference>
<evidence type="ECO:0000256" key="10">
    <source>
        <dbReference type="ARBA" id="ARBA00023203"/>
    </source>
</evidence>
<dbReference type="GO" id="GO:0005543">
    <property type="term" value="F:phospholipid binding"/>
    <property type="evidence" value="ECO:0007669"/>
    <property type="project" value="InterPro"/>
</dbReference>
<evidence type="ECO:0000259" key="17">
    <source>
        <dbReference type="PROSITE" id="PS50021"/>
    </source>
</evidence>
<feature type="domain" description="Calponin-homology (CH)" evidence="17">
    <location>
        <begin position="140"/>
        <end position="245"/>
    </location>
</feature>
<gene>
    <name evidence="18" type="ORF">ONB1V03_LOCUS1364</name>
</gene>
<feature type="compositionally biased region" description="Low complexity" evidence="14">
    <location>
        <begin position="3734"/>
        <end position="3755"/>
    </location>
</feature>
<dbReference type="EMBL" id="CAJPVJ010000224">
    <property type="protein sequence ID" value="CAG2161762.1"/>
    <property type="molecule type" value="Genomic_DNA"/>
</dbReference>
<keyword evidence="13" id="KW-0175">Coiled coil</keyword>
<feature type="compositionally biased region" description="Low complexity" evidence="14">
    <location>
        <begin position="3871"/>
        <end position="3889"/>
    </location>
</feature>
<dbReference type="GO" id="GO:0042062">
    <property type="term" value="P:long-term strengthening of neuromuscular junction"/>
    <property type="evidence" value="ECO:0007669"/>
    <property type="project" value="UniProtKB-ARBA"/>
</dbReference>
<dbReference type="Pfam" id="PF00435">
    <property type="entry name" value="Spectrin"/>
    <property type="match status" value="23"/>
</dbReference>
<feature type="non-terminal residue" evidence="18">
    <location>
        <position position="1"/>
    </location>
</feature>
<keyword evidence="3 12" id="KW-0728">SH3 domain</keyword>
<dbReference type="GO" id="GO:0016328">
    <property type="term" value="C:lateral plasma membrane"/>
    <property type="evidence" value="ECO:0007669"/>
    <property type="project" value="UniProtKB-ARBA"/>
</dbReference>
<feature type="compositionally biased region" description="Pro residues" evidence="14">
    <location>
        <begin position="3663"/>
        <end position="3682"/>
    </location>
</feature>
<dbReference type="InterPro" id="IPR036028">
    <property type="entry name" value="SH3-like_dom_sf"/>
</dbReference>
<organism evidence="18">
    <name type="scientific">Oppiella nova</name>
    <dbReference type="NCBI Taxonomy" id="334625"/>
    <lineage>
        <taxon>Eukaryota</taxon>
        <taxon>Metazoa</taxon>
        <taxon>Ecdysozoa</taxon>
        <taxon>Arthropoda</taxon>
        <taxon>Chelicerata</taxon>
        <taxon>Arachnida</taxon>
        <taxon>Acari</taxon>
        <taxon>Acariformes</taxon>
        <taxon>Sarcoptiformes</taxon>
        <taxon>Oribatida</taxon>
        <taxon>Brachypylina</taxon>
        <taxon>Oppioidea</taxon>
        <taxon>Oppiidae</taxon>
        <taxon>Oppiella</taxon>
    </lineage>
</organism>
<dbReference type="OrthoDB" id="9942256at2759"/>
<dbReference type="GO" id="GO:0005874">
    <property type="term" value="C:microtubule"/>
    <property type="evidence" value="ECO:0007669"/>
    <property type="project" value="UniProtKB-KW"/>
</dbReference>
<dbReference type="InterPro" id="IPR041681">
    <property type="entry name" value="PH_9"/>
</dbReference>
<dbReference type="PROSITE" id="PS50003">
    <property type="entry name" value="PH_DOMAIN"/>
    <property type="match status" value="1"/>
</dbReference>
<evidence type="ECO:0000256" key="6">
    <source>
        <dbReference type="ARBA" id="ARBA00022553"/>
    </source>
</evidence>
<dbReference type="GO" id="GO:0007026">
    <property type="term" value="P:negative regulation of microtubule depolymerization"/>
    <property type="evidence" value="ECO:0007669"/>
    <property type="project" value="UniProtKB-ARBA"/>
</dbReference>
<dbReference type="EMBL" id="OC915049">
    <property type="protein sequence ID" value="CAD7638370.1"/>
    <property type="molecule type" value="Genomic_DNA"/>
</dbReference>
<evidence type="ECO:0000313" key="18">
    <source>
        <dbReference type="EMBL" id="CAD7638370.1"/>
    </source>
</evidence>
<feature type="coiled-coil region" evidence="13">
    <location>
        <begin position="1690"/>
        <end position="1717"/>
    </location>
</feature>
<feature type="domain" description="PH" evidence="16">
    <location>
        <begin position="3467"/>
        <end position="3575"/>
    </location>
</feature>
<evidence type="ECO:0000256" key="9">
    <source>
        <dbReference type="ARBA" id="ARBA00022737"/>
    </source>
</evidence>
<dbReference type="FunFam" id="1.20.58.60:FF:000011">
    <property type="entry name" value="Spectrin beta chain"/>
    <property type="match status" value="1"/>
</dbReference>
<dbReference type="GO" id="GO:0016199">
    <property type="term" value="P:axon midline choice point recognition"/>
    <property type="evidence" value="ECO:0007669"/>
    <property type="project" value="UniProtKB-ARBA"/>
</dbReference>
<comment type="similarity">
    <text evidence="2">Belongs to the spectrin family.</text>
</comment>
<dbReference type="Gene3D" id="1.20.58.60">
    <property type="match status" value="22"/>
</dbReference>
<dbReference type="InterPro" id="IPR001452">
    <property type="entry name" value="SH3_domain"/>
</dbReference>
<dbReference type="FunFam" id="1.20.58.60:FF:000007">
    <property type="entry name" value="Spectrin alpha chain non-erythrocytic 1"/>
    <property type="match status" value="2"/>
</dbReference>
<dbReference type="SUPFAM" id="SSF47576">
    <property type="entry name" value="Calponin-homology domain, CH-domain"/>
    <property type="match status" value="1"/>
</dbReference>
<dbReference type="PROSITE" id="PS50002">
    <property type="entry name" value="SH3"/>
    <property type="match status" value="1"/>
</dbReference>
<keyword evidence="10" id="KW-0009">Actin-binding</keyword>
<feature type="domain" description="Calponin-homology (CH)" evidence="17">
    <location>
        <begin position="21"/>
        <end position="124"/>
    </location>
</feature>
<dbReference type="SUPFAM" id="SSF46966">
    <property type="entry name" value="Spectrin repeat"/>
    <property type="match status" value="25"/>
</dbReference>
<evidence type="ECO:0000259" key="16">
    <source>
        <dbReference type="PROSITE" id="PS50003"/>
    </source>
</evidence>
<dbReference type="Proteomes" id="UP000728032">
    <property type="component" value="Unassembled WGS sequence"/>
</dbReference>
<name>A0A7R9LB12_9ACAR</name>
<dbReference type="SUPFAM" id="SSF50044">
    <property type="entry name" value="SH3-domain"/>
    <property type="match status" value="1"/>
</dbReference>
<feature type="compositionally biased region" description="Basic residues" evidence="14">
    <location>
        <begin position="3890"/>
        <end position="3903"/>
    </location>
</feature>
<evidence type="ECO:0000256" key="2">
    <source>
        <dbReference type="ARBA" id="ARBA00006826"/>
    </source>
</evidence>
<evidence type="ECO:0000256" key="13">
    <source>
        <dbReference type="SAM" id="Coils"/>
    </source>
</evidence>
<feature type="coiled-coil region" evidence="13">
    <location>
        <begin position="2007"/>
        <end position="2034"/>
    </location>
</feature>
<keyword evidence="8" id="KW-0493">Microtubule</keyword>
<dbReference type="InterPro" id="IPR018159">
    <property type="entry name" value="Spectrin/alpha-actinin"/>
</dbReference>
<dbReference type="Pfam" id="PF00307">
    <property type="entry name" value="CH"/>
    <property type="match status" value="2"/>
</dbReference>
<feature type="region of interest" description="Disordered" evidence="14">
    <location>
        <begin position="3846"/>
        <end position="3903"/>
    </location>
</feature>
<feature type="compositionally biased region" description="Polar residues" evidence="14">
    <location>
        <begin position="1487"/>
        <end position="1500"/>
    </location>
</feature>
<dbReference type="GO" id="GO:0045169">
    <property type="term" value="C:fusome"/>
    <property type="evidence" value="ECO:0007669"/>
    <property type="project" value="UniProtKB-ARBA"/>
</dbReference>
<dbReference type="GO" id="GO:0048790">
    <property type="term" value="P:maintenance of presynaptic active zone structure"/>
    <property type="evidence" value="ECO:0007669"/>
    <property type="project" value="UniProtKB-ARBA"/>
</dbReference>
<dbReference type="FunFam" id="1.10.418.10:FF:000043">
    <property type="entry name" value="Spectrin beta chain, non-erythrocytic"/>
    <property type="match status" value="1"/>
</dbReference>
<feature type="region of interest" description="Disordered" evidence="14">
    <location>
        <begin position="3439"/>
        <end position="3460"/>
    </location>
</feature>
<keyword evidence="7" id="KW-0344">Guanine-nucleotide releasing factor</keyword>
<keyword evidence="4" id="KW-0117">Actin capping</keyword>
<comment type="subcellular location">
    <subcellularLocation>
        <location evidence="1">Cytoplasm</location>
        <location evidence="1">Cytoskeleton</location>
    </subcellularLocation>
</comment>
<dbReference type="GO" id="GO:0031594">
    <property type="term" value="C:neuromuscular junction"/>
    <property type="evidence" value="ECO:0007669"/>
    <property type="project" value="UniProtKB-ARBA"/>
</dbReference>
<dbReference type="CDD" id="cd00176">
    <property type="entry name" value="SPEC"/>
    <property type="match status" value="15"/>
</dbReference>
<keyword evidence="5" id="KW-0963">Cytoplasm</keyword>
<dbReference type="PROSITE" id="PS00020">
    <property type="entry name" value="ACTININ_2"/>
    <property type="match status" value="1"/>
</dbReference>
<dbReference type="SMART" id="SM00233">
    <property type="entry name" value="PH"/>
    <property type="match status" value="1"/>
</dbReference>
<dbReference type="InterPro" id="IPR002017">
    <property type="entry name" value="Spectrin_repeat"/>
</dbReference>
<dbReference type="CDD" id="cd21194">
    <property type="entry name" value="CH_beta_spectrin_rpt2"/>
    <property type="match status" value="1"/>
</dbReference>
<feature type="compositionally biased region" description="Low complexity" evidence="14">
    <location>
        <begin position="3618"/>
        <end position="3640"/>
    </location>
</feature>
<dbReference type="PANTHER" id="PTHR11915">
    <property type="entry name" value="SPECTRIN/FILAMIN RELATED CYTOSKELETAL PROTEIN"/>
    <property type="match status" value="1"/>
</dbReference>
<dbReference type="InterPro" id="IPR001589">
    <property type="entry name" value="Actinin_actin-bd_CS"/>
</dbReference>
<evidence type="ECO:0000256" key="14">
    <source>
        <dbReference type="SAM" id="MobiDB-lite"/>
    </source>
</evidence>
<evidence type="ECO:0000256" key="4">
    <source>
        <dbReference type="ARBA" id="ARBA00022467"/>
    </source>
</evidence>
<dbReference type="Gene3D" id="2.30.30.40">
    <property type="entry name" value="SH3 Domains"/>
    <property type="match status" value="1"/>
</dbReference>
<feature type="coiled-coil region" evidence="13">
    <location>
        <begin position="3106"/>
        <end position="3133"/>
    </location>
</feature>
<dbReference type="GO" id="GO:0003779">
    <property type="term" value="F:actin binding"/>
    <property type="evidence" value="ECO:0007669"/>
    <property type="project" value="UniProtKB-KW"/>
</dbReference>
<evidence type="ECO:0000259" key="15">
    <source>
        <dbReference type="PROSITE" id="PS50002"/>
    </source>
</evidence>
<feature type="compositionally biased region" description="Polar residues" evidence="14">
    <location>
        <begin position="3850"/>
        <end position="3870"/>
    </location>
</feature>
<dbReference type="GO" id="GO:0051693">
    <property type="term" value="P:actin filament capping"/>
    <property type="evidence" value="ECO:0007669"/>
    <property type="project" value="UniProtKB-KW"/>
</dbReference>
<keyword evidence="11" id="KW-0206">Cytoskeleton</keyword>
<evidence type="ECO:0000256" key="1">
    <source>
        <dbReference type="ARBA" id="ARBA00004245"/>
    </source>
</evidence>